<dbReference type="InterPro" id="IPR001623">
    <property type="entry name" value="DnaJ_domain"/>
</dbReference>
<dbReference type="InterPro" id="IPR044978">
    <property type="entry name" value="GRV2/DNAJC13"/>
</dbReference>
<accession>A0A1W0WRJ0</accession>
<dbReference type="InterPro" id="IPR011989">
    <property type="entry name" value="ARM-like"/>
</dbReference>
<dbReference type="FunFam" id="1.10.287.110:FF:000007">
    <property type="entry name" value="DnaJ (Hsp40) homolog, subfamily C, member 13"/>
    <property type="match status" value="1"/>
</dbReference>
<keyword evidence="3" id="KW-1185">Reference proteome</keyword>
<comment type="caution">
    <text evidence="2">The sequence shown here is derived from an EMBL/GenBank/DDBJ whole genome shotgun (WGS) entry which is preliminary data.</text>
</comment>
<reference evidence="3" key="1">
    <citation type="submission" date="2017-01" db="EMBL/GenBank/DDBJ databases">
        <title>Comparative genomics of anhydrobiosis in the tardigrade Hypsibius dujardini.</title>
        <authorList>
            <person name="Yoshida Y."/>
            <person name="Koutsovoulos G."/>
            <person name="Laetsch D."/>
            <person name="Stevens L."/>
            <person name="Kumar S."/>
            <person name="Horikawa D."/>
            <person name="Ishino K."/>
            <person name="Komine S."/>
            <person name="Tomita M."/>
            <person name="Blaxter M."/>
            <person name="Arakawa K."/>
        </authorList>
    </citation>
    <scope>NUCLEOTIDE SEQUENCE [LARGE SCALE GENOMIC DNA]</scope>
    <source>
        <strain evidence="3">Z151</strain>
    </source>
</reference>
<dbReference type="EMBL" id="MTYJ01000056">
    <property type="protein sequence ID" value="OQV17814.1"/>
    <property type="molecule type" value="Genomic_DNA"/>
</dbReference>
<dbReference type="PROSITE" id="PS50076">
    <property type="entry name" value="DNAJ_2"/>
    <property type="match status" value="1"/>
</dbReference>
<dbReference type="SUPFAM" id="SSF46565">
    <property type="entry name" value="Chaperone J-domain"/>
    <property type="match status" value="1"/>
</dbReference>
<dbReference type="GO" id="GO:2000641">
    <property type="term" value="P:regulation of early endosome to late endosome transport"/>
    <property type="evidence" value="ECO:0007669"/>
    <property type="project" value="InterPro"/>
</dbReference>
<dbReference type="GO" id="GO:0007032">
    <property type="term" value="P:endosome organization"/>
    <property type="evidence" value="ECO:0007669"/>
    <property type="project" value="InterPro"/>
</dbReference>
<sequence length="1931" mass="219828">MKTSQQKCKAVCGTAQSIMAEAPIHENEDVCCYFVTKHSWKGKYKRVFSVGTKGITTYNPGSCENTINQYEFTLFVLQWAYGDVMSVLPATRGQGGTEFILTVRKGKKGDTLKFSSDHRTDVLTECLRYRHLFAEQTKTRPRYNAFKHHWSDNRVPVVLEVGYSGLIQQDQMTGTILTCYDYKDIEAIVLVSDYPGGFCLFNGGFERLHLFASESRDAILREIVEAAGQFIGLHLAVRKEPISFDRFSAERFGNYSSDEAMTSLCEFTVQKVTHRANSGTVRRTLCLSESCLLERDPATYAICTVKPLGDMFCIVRHAENPQLFGIEFIKGQTRTYSSTDRDSLLATLVDGIRAAGNRDIHVKMFPTKRGYRLGPFTLPVDEEVESQHLKFLQISPGGMTFSEVVQRFNSNISYSGLLHAVTQDRLFAENKERLINSALLALVERDTDLDVSHPEDIEAQFQALRRLVASKAGFAAFTAVPGLREKIGSRVVKALTKNNDAITYAVLDMLGALMQPMHDDYDLRQEQSNKASLMSSKKFMEGLLEVFATHVERGSGALIISATLDFLTFALCAPYSETTDGTFFDELLEMVAVRGRIIFRLFQHPSMAIVKGAGLVMKALIEEGEEDVATRMQDLALSEGALPKHLHISLYTQSQDSRVLTNRQLSRILVALWVTGNEVAMQLLRRCIPYGLLQYLESTDEVPEHDIDRIHQRDNLQLAVDIQNKNRGNVQWKLIEKRVNNILQHWRTRIGMENVDEKVQRIVVLRKRRQKIKSEANWEFFYYRFLQDHARPNLIWNHRTREELRECLENEIRAFNVDKDLGAGTVIAWNHVEFEVPYNCLAEEIKIGDYFLRLLLEEGENADEANPMNKPQEFFFDLYHRFLLSQKALMKGNCLQAMTIVYGRCHETIGPFNDTKYMTIMLEKCSDKLERDRLLLFLSKLILNQQNVKDFIDANGVRVLVDILTLAHFHTNRAYVHTQSNVIESNPELRRDTEKEWYYGNVEKERLGPYSLQELKELWEAGDINPKTRCWAQGMDGWRPLQNVPQLKWTLVATGTQVLNESELASLILGMLIQICEFYPSRNADDAVIRPLPKAKRLLTDTACMPHIVQLLLTFDPTLVERVTTLLFLVMQDNPMLPRLYLSGAFFFTMMYIGSNVLPIGRFLHYTHTKQAFRSDEAKASTLMQRSVLGPILPEAMICYLENYGPEKFAEIFLGEFDTPEAIWSMEMRRLMIEKIAAHIADFSPRLQSNTRALYQYCPIPTINYPQLASELFCNIYYLRHLCDVQRFPDWPIQDPVKLLKDVLDAWKTEVEKKAPTMSADDAYAVLGIVKKEGKPVEESVVRRSYFALAQKYHPDKNPEGRDMFEKVNKAYEFLCSRTGKVTDGPDPSNLLLILKTQVILFSRYSSELQPYKYAGYPMLIRTITMETQDERLFAKPVPLLAAACELVYHTVACSPLNAEELRRERGFEILEEALGRCIAQLNVSSRPDDLGVQVCMNIASCFAVAAQFEQCREKLAEMPDVIRDICRMLFFSHLSRLCCVAVECVSAFCVDLLLQTQLFKAGVLWHLLLFLFRYDFTLEEGEVERSADSNQQEVANNLAKLSIVATARLGGYLKSERMATPANPSIRQAIATMLTVYITKQFERVSPHELLKILNSNVRSPYLLWDNGTRAQLTEYLDTQRGTMIRSGECDPSFGAAFVHEAHSSELIVGDIFVRIYNEQPMFPIEESKTFTVDLLQYLGSQAQYVHSLMAMSQGTTTMDVISQKKITHVQLALEALRNIVRSSPGVEMQCIGHFRLLFSLLQMDGAPRLQEAALEALSTVVSNKECVNDIASADVMPDLLLLIHSLPTARLLILEILHPLVSNSKVVKELMSKGVCIYLLDVFCNSTNAVMREKTAELFAKMMTEKLTGPKLRLQLAKFLPNISSWLVF</sequence>
<dbReference type="InterPro" id="IPR036869">
    <property type="entry name" value="J_dom_sf"/>
</dbReference>
<dbReference type="SMART" id="SM00271">
    <property type="entry name" value="DnaJ"/>
    <property type="match status" value="1"/>
</dbReference>
<dbReference type="Gene3D" id="1.10.287.110">
    <property type="entry name" value="DnaJ domain"/>
    <property type="match status" value="1"/>
</dbReference>
<name>A0A1W0WRJ0_HYPEX</name>
<dbReference type="Gene3D" id="1.25.10.10">
    <property type="entry name" value="Leucine-rich Repeat Variant"/>
    <property type="match status" value="1"/>
</dbReference>
<dbReference type="Pfam" id="PF19432">
    <property type="entry name" value="RME-8_N"/>
    <property type="match status" value="1"/>
</dbReference>
<dbReference type="Pfam" id="PF14237">
    <property type="entry name" value="GYF_2"/>
    <property type="match status" value="1"/>
</dbReference>
<dbReference type="SUPFAM" id="SSF48371">
    <property type="entry name" value="ARM repeat"/>
    <property type="match status" value="2"/>
</dbReference>
<dbReference type="InterPro" id="IPR025640">
    <property type="entry name" value="GYF_2"/>
</dbReference>
<evidence type="ECO:0000259" key="1">
    <source>
        <dbReference type="PROSITE" id="PS50076"/>
    </source>
</evidence>
<dbReference type="PANTHER" id="PTHR36983">
    <property type="entry name" value="DNAJ HOMOLOG SUBFAMILY C MEMBER 13"/>
    <property type="match status" value="1"/>
</dbReference>
<dbReference type="OrthoDB" id="69656at2759"/>
<dbReference type="CDD" id="cd06257">
    <property type="entry name" value="DnaJ"/>
    <property type="match status" value="1"/>
</dbReference>
<dbReference type="Pfam" id="PF00226">
    <property type="entry name" value="DnaJ"/>
    <property type="match status" value="1"/>
</dbReference>
<dbReference type="InterPro" id="IPR045802">
    <property type="entry name" value="GRV2/DNAJC13_N"/>
</dbReference>
<dbReference type="PANTHER" id="PTHR36983:SF2">
    <property type="entry name" value="DNAJ HOMOLOG SUBFAMILY C MEMBER 13"/>
    <property type="match status" value="1"/>
</dbReference>
<evidence type="ECO:0000313" key="3">
    <source>
        <dbReference type="Proteomes" id="UP000192578"/>
    </source>
</evidence>
<proteinExistence type="predicted"/>
<dbReference type="GO" id="GO:0006898">
    <property type="term" value="P:receptor-mediated endocytosis"/>
    <property type="evidence" value="ECO:0007669"/>
    <property type="project" value="TreeGrafter"/>
</dbReference>
<protein>
    <submittedName>
        <fullName evidence="2">DnaJ-like protein subfamily C member 13</fullName>
    </submittedName>
</protein>
<feature type="domain" description="J" evidence="1">
    <location>
        <begin position="1322"/>
        <end position="1380"/>
    </location>
</feature>
<organism evidence="2 3">
    <name type="scientific">Hypsibius exemplaris</name>
    <name type="common">Freshwater tardigrade</name>
    <dbReference type="NCBI Taxonomy" id="2072580"/>
    <lineage>
        <taxon>Eukaryota</taxon>
        <taxon>Metazoa</taxon>
        <taxon>Ecdysozoa</taxon>
        <taxon>Tardigrada</taxon>
        <taxon>Eutardigrada</taxon>
        <taxon>Parachela</taxon>
        <taxon>Hypsibioidea</taxon>
        <taxon>Hypsibiidae</taxon>
        <taxon>Hypsibius</taxon>
    </lineage>
</organism>
<evidence type="ECO:0000313" key="2">
    <source>
        <dbReference type="EMBL" id="OQV17814.1"/>
    </source>
</evidence>
<dbReference type="InterPro" id="IPR016024">
    <property type="entry name" value="ARM-type_fold"/>
</dbReference>
<dbReference type="GO" id="GO:0010008">
    <property type="term" value="C:endosome membrane"/>
    <property type="evidence" value="ECO:0007669"/>
    <property type="project" value="TreeGrafter"/>
</dbReference>
<gene>
    <name evidence="2" type="ORF">BV898_08110</name>
</gene>
<dbReference type="Proteomes" id="UP000192578">
    <property type="component" value="Unassembled WGS sequence"/>
</dbReference>